<dbReference type="PIRSF" id="PIRSF018072">
    <property type="entry name" value="UCP018072"/>
    <property type="match status" value="1"/>
</dbReference>
<keyword evidence="4" id="KW-1185">Reference proteome</keyword>
<dbReference type="Proteomes" id="UP000641514">
    <property type="component" value="Unassembled WGS sequence"/>
</dbReference>
<comment type="caution">
    <text evidence="3">The sequence shown here is derived from an EMBL/GenBank/DDBJ whole genome shotgun (WGS) entry which is preliminary data.</text>
</comment>
<dbReference type="InterPro" id="IPR054849">
    <property type="entry name" value="UPF0336_fam"/>
</dbReference>
<dbReference type="InterPro" id="IPR050965">
    <property type="entry name" value="UPF0336/Enoyl-CoA_hydratase"/>
</dbReference>
<dbReference type="EMBL" id="BMJH01000004">
    <property type="protein sequence ID" value="GGC76717.1"/>
    <property type="molecule type" value="Genomic_DNA"/>
</dbReference>
<name>A0A916XJI1_9ACTN</name>
<dbReference type="PANTHER" id="PTHR43437:SF3">
    <property type="entry name" value="HYDROXYACYL-THIOESTER DEHYDRATASE TYPE 2, MITOCHONDRIAL"/>
    <property type="match status" value="1"/>
</dbReference>
<evidence type="ECO:0000259" key="2">
    <source>
        <dbReference type="Pfam" id="PF13452"/>
    </source>
</evidence>
<feature type="domain" description="FAS1-like dehydratase" evidence="2">
    <location>
        <begin position="10"/>
        <end position="139"/>
    </location>
</feature>
<protein>
    <recommendedName>
        <fullName evidence="1">UPF0336 protein GCM10011410_32540</fullName>
    </recommendedName>
</protein>
<dbReference type="Gene3D" id="3.10.129.10">
    <property type="entry name" value="Hotdog Thioesterase"/>
    <property type="match status" value="1"/>
</dbReference>
<evidence type="ECO:0000313" key="3">
    <source>
        <dbReference type="EMBL" id="GGC76717.1"/>
    </source>
</evidence>
<proteinExistence type="inferred from homology"/>
<dbReference type="InterPro" id="IPR029069">
    <property type="entry name" value="HotDog_dom_sf"/>
</dbReference>
<dbReference type="Pfam" id="PF13452">
    <property type="entry name" value="FAS1_DH_region"/>
    <property type="match status" value="1"/>
</dbReference>
<dbReference type="SUPFAM" id="SSF54637">
    <property type="entry name" value="Thioesterase/thiol ester dehydrase-isomerase"/>
    <property type="match status" value="1"/>
</dbReference>
<evidence type="ECO:0000313" key="4">
    <source>
        <dbReference type="Proteomes" id="UP000641514"/>
    </source>
</evidence>
<dbReference type="CDD" id="cd03441">
    <property type="entry name" value="R_hydratase_like"/>
    <property type="match status" value="1"/>
</dbReference>
<dbReference type="NCBIfam" id="NF040624">
    <property type="entry name" value="HadA"/>
    <property type="match status" value="1"/>
</dbReference>
<reference evidence="3" key="1">
    <citation type="journal article" date="2014" name="Int. J. Syst. Evol. Microbiol.">
        <title>Complete genome sequence of Corynebacterium casei LMG S-19264T (=DSM 44701T), isolated from a smear-ripened cheese.</title>
        <authorList>
            <consortium name="US DOE Joint Genome Institute (JGI-PGF)"/>
            <person name="Walter F."/>
            <person name="Albersmeier A."/>
            <person name="Kalinowski J."/>
            <person name="Ruckert C."/>
        </authorList>
    </citation>
    <scope>NUCLEOTIDE SEQUENCE</scope>
    <source>
        <strain evidence="3">CGMCC 1.15478</strain>
    </source>
</reference>
<sequence>MTVGFTVDSVGIRFRMSDYYEVGREKIREFARAVHDDHPAHFSEEAAERFGYPALIAPATFASIIGIMATRQLFEENGWASDLRNILQADQQFRFHQPILAGDRLIGEAYVESVRLMAGNHVMVMKNQIFNDRDEMVQTNYTTLIRRDSVPVEGDV</sequence>
<dbReference type="AlphaFoldDB" id="A0A916XJI1"/>
<dbReference type="PANTHER" id="PTHR43437">
    <property type="entry name" value="HYDROXYACYL-THIOESTER DEHYDRATASE TYPE 2, MITOCHONDRIAL-RELATED"/>
    <property type="match status" value="1"/>
</dbReference>
<comment type="similarity">
    <text evidence="1">Belongs to the UPF0336 family.</text>
</comment>
<organism evidence="3 4">
    <name type="scientific">Hoyosella rhizosphaerae</name>
    <dbReference type="NCBI Taxonomy" id="1755582"/>
    <lineage>
        <taxon>Bacteria</taxon>
        <taxon>Bacillati</taxon>
        <taxon>Actinomycetota</taxon>
        <taxon>Actinomycetes</taxon>
        <taxon>Mycobacteriales</taxon>
        <taxon>Hoyosellaceae</taxon>
        <taxon>Hoyosella</taxon>
    </lineage>
</organism>
<dbReference type="InterPro" id="IPR039569">
    <property type="entry name" value="FAS1-like_DH_region"/>
</dbReference>
<dbReference type="InterPro" id="IPR016709">
    <property type="entry name" value="HadA-like"/>
</dbReference>
<dbReference type="GO" id="GO:0006633">
    <property type="term" value="P:fatty acid biosynthetic process"/>
    <property type="evidence" value="ECO:0007669"/>
    <property type="project" value="TreeGrafter"/>
</dbReference>
<accession>A0A916XJI1</accession>
<reference evidence="3" key="2">
    <citation type="submission" date="2020-09" db="EMBL/GenBank/DDBJ databases">
        <authorList>
            <person name="Sun Q."/>
            <person name="Zhou Y."/>
        </authorList>
    </citation>
    <scope>NUCLEOTIDE SEQUENCE</scope>
    <source>
        <strain evidence="3">CGMCC 1.15478</strain>
    </source>
</reference>
<dbReference type="GO" id="GO:0019171">
    <property type="term" value="F:(3R)-hydroxyacyl-[acyl-carrier-protein] dehydratase activity"/>
    <property type="evidence" value="ECO:0007669"/>
    <property type="project" value="TreeGrafter"/>
</dbReference>
<gene>
    <name evidence="3" type="ORF">GCM10011410_32540</name>
</gene>
<evidence type="ECO:0000256" key="1">
    <source>
        <dbReference type="HAMAP-Rule" id="MF_00799"/>
    </source>
</evidence>
<dbReference type="HAMAP" id="MF_00799">
    <property type="entry name" value="UPF0336"/>
    <property type="match status" value="1"/>
</dbReference>
<dbReference type="RefSeq" id="WP_372433537.1">
    <property type="nucleotide sequence ID" value="NZ_JAFJMN010000003.1"/>
</dbReference>